<name>A0A3R9BSH1_9HYPH</name>
<gene>
    <name evidence="2" type="ORF">EFD55_07975</name>
    <name evidence="1" type="ORF">FHS26_001604</name>
</gene>
<accession>A0A3R9BSH1</accession>
<sequence length="74" mass="8065">MEKALPEASPAILTGARRQSLRRLRTNIPPDDAHCDIRIVLGSGNLDDGRLSVLAKKYQHGCFGIAPIDVINND</sequence>
<comment type="caution">
    <text evidence="2">The sequence shown here is derived from an EMBL/GenBank/DDBJ whole genome shotgun (WGS) entry which is preliminary data.</text>
</comment>
<protein>
    <submittedName>
        <fullName evidence="2">Uncharacterized protein</fullName>
    </submittedName>
</protein>
<reference evidence="2 3" key="1">
    <citation type="submission" date="2018-11" db="EMBL/GenBank/DDBJ databases">
        <authorList>
            <person name="Huo Y."/>
        </authorList>
    </citation>
    <scope>NUCLEOTIDE SEQUENCE [LARGE SCALE GENOMIC DNA]</scope>
    <source>
        <strain evidence="2 3">DSM 30132</strain>
    </source>
</reference>
<dbReference type="EMBL" id="RJJT01000004">
    <property type="protein sequence ID" value="RSB81869.1"/>
    <property type="molecule type" value="Genomic_DNA"/>
</dbReference>
<dbReference type="Proteomes" id="UP000518315">
    <property type="component" value="Unassembled WGS sequence"/>
</dbReference>
<proteinExistence type="predicted"/>
<dbReference type="Proteomes" id="UP000277279">
    <property type="component" value="Unassembled WGS sequence"/>
</dbReference>
<evidence type="ECO:0000313" key="2">
    <source>
        <dbReference type="EMBL" id="RSB81869.1"/>
    </source>
</evidence>
<evidence type="ECO:0000313" key="4">
    <source>
        <dbReference type="Proteomes" id="UP000518315"/>
    </source>
</evidence>
<evidence type="ECO:0000313" key="3">
    <source>
        <dbReference type="Proteomes" id="UP000277279"/>
    </source>
</evidence>
<keyword evidence="4" id="KW-1185">Reference proteome</keyword>
<dbReference type="EMBL" id="JACHXH010000004">
    <property type="protein sequence ID" value="MBB3133891.1"/>
    <property type="molecule type" value="Genomic_DNA"/>
</dbReference>
<dbReference type="RefSeq" id="WP_125844060.1">
    <property type="nucleotide sequence ID" value="NZ_JACHXH010000004.1"/>
</dbReference>
<organism evidence="2 3">
    <name type="scientific">Rhizobium pisi</name>
    <dbReference type="NCBI Taxonomy" id="574561"/>
    <lineage>
        <taxon>Bacteria</taxon>
        <taxon>Pseudomonadati</taxon>
        <taxon>Pseudomonadota</taxon>
        <taxon>Alphaproteobacteria</taxon>
        <taxon>Hyphomicrobiales</taxon>
        <taxon>Rhizobiaceae</taxon>
        <taxon>Rhizobium/Agrobacterium group</taxon>
        <taxon>Rhizobium</taxon>
    </lineage>
</organism>
<dbReference type="AlphaFoldDB" id="A0A3R9BSH1"/>
<evidence type="ECO:0000313" key="1">
    <source>
        <dbReference type="EMBL" id="MBB3133891.1"/>
    </source>
</evidence>
<reference evidence="1 4" key="2">
    <citation type="submission" date="2020-08" db="EMBL/GenBank/DDBJ databases">
        <title>Genomic Encyclopedia of Type Strains, Phase III (KMG-III): the genomes of soil and plant-associated and newly described type strains.</title>
        <authorList>
            <person name="Whitman W."/>
        </authorList>
    </citation>
    <scope>NUCLEOTIDE SEQUENCE [LARGE SCALE GENOMIC DNA]</scope>
    <source>
        <strain evidence="1 4">CECT 4113</strain>
    </source>
</reference>